<organism evidence="3 4">
    <name type="scientific">Caldalkalibacillus horti</name>
    <dbReference type="NCBI Taxonomy" id="77523"/>
    <lineage>
        <taxon>Bacteria</taxon>
        <taxon>Bacillati</taxon>
        <taxon>Bacillota</taxon>
        <taxon>Bacilli</taxon>
        <taxon>Bacillales</taxon>
        <taxon>Bacillaceae</taxon>
        <taxon>Caldalkalibacillus</taxon>
    </lineage>
</organism>
<evidence type="ECO:0000256" key="1">
    <source>
        <dbReference type="ARBA" id="ARBA00022679"/>
    </source>
</evidence>
<dbReference type="SUPFAM" id="SSF53335">
    <property type="entry name" value="S-adenosyl-L-methionine-dependent methyltransferases"/>
    <property type="match status" value="1"/>
</dbReference>
<gene>
    <name evidence="3" type="ORF">J2S11_000026</name>
</gene>
<dbReference type="Gene3D" id="3.40.50.150">
    <property type="entry name" value="Vaccinia Virus protein VP39"/>
    <property type="match status" value="1"/>
</dbReference>
<reference evidence="3 4" key="1">
    <citation type="submission" date="2023-07" db="EMBL/GenBank/DDBJ databases">
        <title>Genomic Encyclopedia of Type Strains, Phase IV (KMG-IV): sequencing the most valuable type-strain genomes for metagenomic binning, comparative biology and taxonomic classification.</title>
        <authorList>
            <person name="Goeker M."/>
        </authorList>
    </citation>
    <scope>NUCLEOTIDE SEQUENCE [LARGE SCALE GENOMIC DNA]</scope>
    <source>
        <strain evidence="3 4">DSM 12751</strain>
    </source>
</reference>
<evidence type="ECO:0000259" key="2">
    <source>
        <dbReference type="Pfam" id="PF13649"/>
    </source>
</evidence>
<dbReference type="GO" id="GO:0008168">
    <property type="term" value="F:methyltransferase activity"/>
    <property type="evidence" value="ECO:0007669"/>
    <property type="project" value="UniProtKB-KW"/>
</dbReference>
<dbReference type="EMBL" id="JAUSTY010000001">
    <property type="protein sequence ID" value="MDQ0164127.1"/>
    <property type="molecule type" value="Genomic_DNA"/>
</dbReference>
<accession>A0ABT9VT15</accession>
<protein>
    <submittedName>
        <fullName evidence="3">SAM-dependent methyltransferase</fullName>
    </submittedName>
</protein>
<proteinExistence type="predicted"/>
<keyword evidence="3" id="KW-0489">Methyltransferase</keyword>
<dbReference type="InterPro" id="IPR029063">
    <property type="entry name" value="SAM-dependent_MTases_sf"/>
</dbReference>
<name>A0ABT9VT15_9BACI</name>
<dbReference type="Proteomes" id="UP001235840">
    <property type="component" value="Unassembled WGS sequence"/>
</dbReference>
<evidence type="ECO:0000313" key="3">
    <source>
        <dbReference type="EMBL" id="MDQ0164127.1"/>
    </source>
</evidence>
<dbReference type="PANTHER" id="PTHR43861">
    <property type="entry name" value="TRANS-ACONITATE 2-METHYLTRANSFERASE-RELATED"/>
    <property type="match status" value="1"/>
</dbReference>
<dbReference type="InterPro" id="IPR041698">
    <property type="entry name" value="Methyltransf_25"/>
</dbReference>
<comment type="caution">
    <text evidence="3">The sequence shown here is derived from an EMBL/GenBank/DDBJ whole genome shotgun (WGS) entry which is preliminary data.</text>
</comment>
<dbReference type="GO" id="GO:0032259">
    <property type="term" value="P:methylation"/>
    <property type="evidence" value="ECO:0007669"/>
    <property type="project" value="UniProtKB-KW"/>
</dbReference>
<dbReference type="Gene3D" id="2.20.25.110">
    <property type="entry name" value="S-adenosyl-L-methionine-dependent methyltransferases"/>
    <property type="match status" value="1"/>
</dbReference>
<evidence type="ECO:0000313" key="4">
    <source>
        <dbReference type="Proteomes" id="UP001235840"/>
    </source>
</evidence>
<sequence>MTYARFAYVYDELMQDAPYDNWLELMEKHKSEVQPSMQSILDLGCGTGTLTVELGKKGFQLIGLDNSADMLVLASEKSRDARVPIQWLEQDMREIELVEKVDTIVCFCDSLNYITSEEDVQAVFQSVSANLKEEGYFIFDVHSLFKMREIFGDHTFASAEDKTSLIWQCFWEEEEYLIEHQLTFFHQTEELLYERFDETHVQKAYEIEDLCTWLSEAGFKIASISADFEYQEPQEKSERIIITAQKREKNVSKG</sequence>
<keyword evidence="1" id="KW-0808">Transferase</keyword>
<dbReference type="Pfam" id="PF13649">
    <property type="entry name" value="Methyltransf_25"/>
    <property type="match status" value="1"/>
</dbReference>
<keyword evidence="4" id="KW-1185">Reference proteome</keyword>
<dbReference type="CDD" id="cd02440">
    <property type="entry name" value="AdoMet_MTases"/>
    <property type="match status" value="1"/>
</dbReference>
<feature type="domain" description="Methyltransferase" evidence="2">
    <location>
        <begin position="40"/>
        <end position="135"/>
    </location>
</feature>
<dbReference type="RefSeq" id="WP_307389286.1">
    <property type="nucleotide sequence ID" value="NZ_BAAADK010000009.1"/>
</dbReference>